<proteinExistence type="predicted"/>
<dbReference type="Proteomes" id="UP000305238">
    <property type="component" value="Unassembled WGS sequence"/>
</dbReference>
<organism evidence="1 2">
    <name type="scientific">Actinomadura geliboluensis</name>
    <dbReference type="NCBI Taxonomy" id="882440"/>
    <lineage>
        <taxon>Bacteria</taxon>
        <taxon>Bacillati</taxon>
        <taxon>Actinomycetota</taxon>
        <taxon>Actinomycetes</taxon>
        <taxon>Streptosporangiales</taxon>
        <taxon>Thermomonosporaceae</taxon>
        <taxon>Actinomadura</taxon>
    </lineage>
</organism>
<evidence type="ECO:0000313" key="2">
    <source>
        <dbReference type="Proteomes" id="UP000305238"/>
    </source>
</evidence>
<protein>
    <submittedName>
        <fullName evidence="1">Uncharacterized protein</fullName>
    </submittedName>
</protein>
<keyword evidence="2" id="KW-1185">Reference proteome</keyword>
<dbReference type="OrthoDB" id="4697614at2"/>
<evidence type="ECO:0000313" key="1">
    <source>
        <dbReference type="EMBL" id="TMR32555.1"/>
    </source>
</evidence>
<comment type="caution">
    <text evidence="1">The sequence shown here is derived from an EMBL/GenBank/DDBJ whole genome shotgun (WGS) entry which is preliminary data.</text>
</comment>
<reference evidence="1 2" key="1">
    <citation type="submission" date="2019-05" db="EMBL/GenBank/DDBJ databases">
        <title>Draft genome sequence of Actinomadura geliboluensis A8036.</title>
        <authorList>
            <person name="Saricaoglu S."/>
            <person name="Isik K."/>
        </authorList>
    </citation>
    <scope>NUCLEOTIDE SEQUENCE [LARGE SCALE GENOMIC DNA]</scope>
    <source>
        <strain evidence="1 2">A8036</strain>
    </source>
</reference>
<accession>A0A5S4GHW8</accession>
<dbReference type="AlphaFoldDB" id="A0A5S4GHW8"/>
<dbReference type="RefSeq" id="WP_138639737.1">
    <property type="nucleotide sequence ID" value="NZ_VCKZ01000263.1"/>
</dbReference>
<dbReference type="EMBL" id="VCKZ01000263">
    <property type="protein sequence ID" value="TMR32555.1"/>
    <property type="molecule type" value="Genomic_DNA"/>
</dbReference>
<sequence length="77" mass="8579">MEFPVTEERLARDAADAKAYAFHAALFTTQAWREGGTFQLVDHIGPDDPGVFWINLADASVHGDLEPYRTPLTDMTN</sequence>
<name>A0A5S4GHW8_9ACTN</name>
<gene>
    <name evidence="1" type="ORF">ETD96_29345</name>
</gene>